<evidence type="ECO:0000256" key="7">
    <source>
        <dbReference type="ARBA" id="ARBA00023136"/>
    </source>
</evidence>
<dbReference type="GO" id="GO:0046933">
    <property type="term" value="F:proton-transporting ATP synthase activity, rotational mechanism"/>
    <property type="evidence" value="ECO:0007669"/>
    <property type="project" value="InterPro"/>
</dbReference>
<keyword evidence="6" id="KW-0406">Ion transport</keyword>
<dbReference type="InterPro" id="IPR000131">
    <property type="entry name" value="ATP_synth_F1_gsu"/>
</dbReference>
<evidence type="ECO:0000256" key="8">
    <source>
        <dbReference type="ARBA" id="ARBA00023196"/>
    </source>
</evidence>
<dbReference type="Proteomes" id="UP000034128">
    <property type="component" value="Unassembled WGS sequence"/>
</dbReference>
<dbReference type="GO" id="GO:0045259">
    <property type="term" value="C:proton-transporting ATP synthase complex"/>
    <property type="evidence" value="ECO:0007669"/>
    <property type="project" value="UniProtKB-KW"/>
</dbReference>
<keyword evidence="7" id="KW-0472">Membrane</keyword>
<name>A0A0G1HE38_UNCKA</name>
<keyword evidence="9" id="KW-0066">ATP synthesis</keyword>
<evidence type="ECO:0000256" key="6">
    <source>
        <dbReference type="ARBA" id="ARBA00023065"/>
    </source>
</evidence>
<proteinExistence type="inferred from homology"/>
<comment type="function">
    <text evidence="1">Produces ATP from ADP in the presence of a proton gradient across the membrane. The gamma chain is believed to be important in regulating ATPase activity and the flow of protons through the CF(0) complex.</text>
</comment>
<dbReference type="STRING" id="1619110.UW36_C0002G0003"/>
<organism evidence="10 11">
    <name type="scientific">candidate division WWE3 bacterium GW2011_GWA2_44_16</name>
    <dbReference type="NCBI Taxonomy" id="1619110"/>
    <lineage>
        <taxon>Bacteria</taxon>
        <taxon>Katanobacteria</taxon>
    </lineage>
</organism>
<keyword evidence="4" id="KW-0813">Transport</keyword>
<dbReference type="SUPFAM" id="SSF52943">
    <property type="entry name" value="ATP synthase (F1-ATPase), gamma subunit"/>
    <property type="match status" value="1"/>
</dbReference>
<evidence type="ECO:0000313" key="10">
    <source>
        <dbReference type="EMBL" id="KKT45616.1"/>
    </source>
</evidence>
<keyword evidence="8" id="KW-0139">CF(1)</keyword>
<evidence type="ECO:0000256" key="9">
    <source>
        <dbReference type="ARBA" id="ARBA00023310"/>
    </source>
</evidence>
<accession>A0A0G1HE38</accession>
<evidence type="ECO:0008006" key="12">
    <source>
        <dbReference type="Google" id="ProtNLM"/>
    </source>
</evidence>
<sequence length="289" mass="32908">MTYKEVVQQISDLNTIQGLVNIYQQVAAMRMRKIKSNVTRTREFYTELLDVYIQAQKAYVENPARTASSTPQQKKDRLALVMTANTGLYGSIVKEVFDLFVKENLNPATKTNQASDLAVAGRLGKSWMAIQGDKRDYKYFDLGDGATNLAYQLKEIFSYAGQYRNILVYHGVFKSITEQVPTVTTISREAKVANTSKNSALKDETYIFEPTLDLVLETFEEQFRHTFFDQSAYESALAKFGSRMVSLDSAVQNITKELTKNTLTSMKIKHRELNKKQINNLLGVSQWKK</sequence>
<protein>
    <recommendedName>
        <fullName evidence="12">ATP synthase gamma chain</fullName>
    </recommendedName>
</protein>
<dbReference type="Gene3D" id="3.40.1380.10">
    <property type="match status" value="1"/>
</dbReference>
<comment type="similarity">
    <text evidence="3">Belongs to the ATPase gamma chain family.</text>
</comment>
<evidence type="ECO:0000313" key="11">
    <source>
        <dbReference type="Proteomes" id="UP000034128"/>
    </source>
</evidence>
<dbReference type="AlphaFoldDB" id="A0A0G1HE38"/>
<evidence type="ECO:0000256" key="2">
    <source>
        <dbReference type="ARBA" id="ARBA00004170"/>
    </source>
</evidence>
<dbReference type="InterPro" id="IPR035968">
    <property type="entry name" value="ATP_synth_F1_ATPase_gsu"/>
</dbReference>
<comment type="caution">
    <text evidence="10">The sequence shown here is derived from an EMBL/GenBank/DDBJ whole genome shotgun (WGS) entry which is preliminary data.</text>
</comment>
<reference evidence="10 11" key="1">
    <citation type="journal article" date="2015" name="Nature">
        <title>rRNA introns, odd ribosomes, and small enigmatic genomes across a large radiation of phyla.</title>
        <authorList>
            <person name="Brown C.T."/>
            <person name="Hug L.A."/>
            <person name="Thomas B.C."/>
            <person name="Sharon I."/>
            <person name="Castelle C.J."/>
            <person name="Singh A."/>
            <person name="Wilkins M.J."/>
            <person name="Williams K.H."/>
            <person name="Banfield J.F."/>
        </authorList>
    </citation>
    <scope>NUCLEOTIDE SEQUENCE [LARGE SCALE GENOMIC DNA]</scope>
</reference>
<dbReference type="Pfam" id="PF00231">
    <property type="entry name" value="ATP-synt"/>
    <property type="match status" value="1"/>
</dbReference>
<evidence type="ECO:0000256" key="4">
    <source>
        <dbReference type="ARBA" id="ARBA00022448"/>
    </source>
</evidence>
<evidence type="ECO:0000256" key="1">
    <source>
        <dbReference type="ARBA" id="ARBA00003456"/>
    </source>
</evidence>
<keyword evidence="5" id="KW-0375">Hydrogen ion transport</keyword>
<comment type="subcellular location">
    <subcellularLocation>
        <location evidence="2">Membrane</location>
        <topology evidence="2">Peripheral membrane protein</topology>
    </subcellularLocation>
</comment>
<dbReference type="EMBL" id="LCIA01000002">
    <property type="protein sequence ID" value="KKT45616.1"/>
    <property type="molecule type" value="Genomic_DNA"/>
</dbReference>
<evidence type="ECO:0000256" key="3">
    <source>
        <dbReference type="ARBA" id="ARBA00007681"/>
    </source>
</evidence>
<gene>
    <name evidence="10" type="ORF">UW36_C0002G0003</name>
</gene>
<evidence type="ECO:0000256" key="5">
    <source>
        <dbReference type="ARBA" id="ARBA00022781"/>
    </source>
</evidence>